<protein>
    <submittedName>
        <fullName evidence="1">MerR family transcriptional regulator</fullName>
    </submittedName>
</protein>
<dbReference type="Gene3D" id="1.10.1660.10">
    <property type="match status" value="1"/>
</dbReference>
<dbReference type="Pfam" id="PF13591">
    <property type="entry name" value="MerR_2"/>
    <property type="match status" value="1"/>
</dbReference>
<organism evidence="1 2">
    <name type="scientific">Tenacibaculum singaporense</name>
    <dbReference type="NCBI Taxonomy" id="2358479"/>
    <lineage>
        <taxon>Bacteria</taxon>
        <taxon>Pseudomonadati</taxon>
        <taxon>Bacteroidota</taxon>
        <taxon>Flavobacteriia</taxon>
        <taxon>Flavobacteriales</taxon>
        <taxon>Flavobacteriaceae</taxon>
        <taxon>Tenacibaculum</taxon>
    </lineage>
</organism>
<accession>A0A3Q8RP67</accession>
<gene>
    <name evidence="1" type="ORF">D6T69_11035</name>
</gene>
<evidence type="ECO:0000313" key="2">
    <source>
        <dbReference type="Proteomes" id="UP000274593"/>
    </source>
</evidence>
<proteinExistence type="predicted"/>
<dbReference type="KEGG" id="tsig:D6T69_11035"/>
<keyword evidence="2" id="KW-1185">Reference proteome</keyword>
<dbReference type="Proteomes" id="UP000274593">
    <property type="component" value="Chromosome"/>
</dbReference>
<evidence type="ECO:0000313" key="1">
    <source>
        <dbReference type="EMBL" id="AZJ36028.1"/>
    </source>
</evidence>
<sequence length="96" mass="11510">MSDKELISVQKVIVHHNLDEQFIESIESFQLIEFIIKDSNKYLHTEQLPILEKIIRLHYDLEVNMQGIDVINNMLDRMDSMHKTIQQLENKLKLYE</sequence>
<name>A0A3Q8RP67_9FLAO</name>
<dbReference type="RefSeq" id="WP_125067778.1">
    <property type="nucleotide sequence ID" value="NZ_CP032548.1"/>
</dbReference>
<dbReference type="AlphaFoldDB" id="A0A3Q8RP67"/>
<dbReference type="EMBL" id="CP032548">
    <property type="protein sequence ID" value="AZJ36028.1"/>
    <property type="molecule type" value="Genomic_DNA"/>
</dbReference>
<reference evidence="1 2" key="1">
    <citation type="submission" date="2018-09" db="EMBL/GenBank/DDBJ databases">
        <title>Insights into the microbiota of Asian seabass (Lates calcarifer) with tenacibaculosis symptoms and description of sp. nov. Tenacibaculum singaporense.</title>
        <authorList>
            <person name="Miyake S."/>
            <person name="Soh M."/>
            <person name="Azman M.N."/>
            <person name="Ngoh S.Y."/>
            <person name="Orban L."/>
        </authorList>
    </citation>
    <scope>NUCLEOTIDE SEQUENCE [LARGE SCALE GENOMIC DNA]</scope>
    <source>
        <strain evidence="1 2">DSM 106434</strain>
    </source>
</reference>